<gene>
    <name evidence="3" type="ORF">B0T19DRAFT_436306</name>
</gene>
<dbReference type="AlphaFoldDB" id="A0AAE0J2Q2"/>
<feature type="compositionally biased region" description="Low complexity" evidence="1">
    <location>
        <begin position="422"/>
        <end position="439"/>
    </location>
</feature>
<protein>
    <recommendedName>
        <fullName evidence="2">DUF7924 domain-containing protein</fullName>
    </recommendedName>
</protein>
<comment type="caution">
    <text evidence="3">The sequence shown here is derived from an EMBL/GenBank/DDBJ whole genome shotgun (WGS) entry which is preliminary data.</text>
</comment>
<feature type="compositionally biased region" description="Low complexity" evidence="1">
    <location>
        <begin position="446"/>
        <end position="458"/>
    </location>
</feature>
<feature type="compositionally biased region" description="Low complexity" evidence="1">
    <location>
        <begin position="77"/>
        <end position="86"/>
    </location>
</feature>
<feature type="region of interest" description="Disordered" evidence="1">
    <location>
        <begin position="352"/>
        <end position="379"/>
    </location>
</feature>
<evidence type="ECO:0000313" key="3">
    <source>
        <dbReference type="EMBL" id="KAK3335440.1"/>
    </source>
</evidence>
<name>A0AAE0J2Q2_9PEZI</name>
<dbReference type="Pfam" id="PF25545">
    <property type="entry name" value="DUF7924"/>
    <property type="match status" value="1"/>
</dbReference>
<sequence>MDKKQTSPELSQAELLPTQGEQVPANPPSRKRQIAGDSDDDKPQPKRARLTRKNLALFDKMGKKKTSQDSITESQKTKTTLTTKTTSTTASGFALQAHKNGILDPIGSKPPANLEDLREQHARSRATVSPTESEYKSYARKVARVPNEATMVVETSRHILKEYDDGAYYQSFNRSFTGFPDDVGFNDGLLAPQPDFVEGLEMGEYDPFPVDEQVDGAVLYKDNPRSMTLPHLAGEWKGPGKNMEEARLQSAYDGAAFVFARNQALSYMGKPDPPGHAEVTTFATDGTTLNLFAHYAAKTEDGTLEYHQCRVKSINLIDSHEDFKDGYKHLRNAQDYAKAQSYALKDQLKEHYKQQRGGGLHPVATGVPPLPVPGIEPLDAYEDEGDYEVVEHQPVHQPTPPTSSKHRSGKTHAHHSHHSHSTPHSSKAPSSTHSSTHNSGGKRKASSSQSSHGSSAPVSKHRSY</sequence>
<feature type="region of interest" description="Disordered" evidence="1">
    <location>
        <begin position="1"/>
        <end position="86"/>
    </location>
</feature>
<accession>A0AAE0J2Q2</accession>
<feature type="region of interest" description="Disordered" evidence="1">
    <location>
        <begin position="393"/>
        <end position="464"/>
    </location>
</feature>
<feature type="compositionally biased region" description="Basic residues" evidence="1">
    <location>
        <begin position="404"/>
        <end position="421"/>
    </location>
</feature>
<evidence type="ECO:0000259" key="2">
    <source>
        <dbReference type="Pfam" id="PF25545"/>
    </source>
</evidence>
<feature type="domain" description="DUF7924" evidence="2">
    <location>
        <begin position="191"/>
        <end position="337"/>
    </location>
</feature>
<dbReference type="Proteomes" id="UP001286456">
    <property type="component" value="Unassembled WGS sequence"/>
</dbReference>
<organism evidence="3 4">
    <name type="scientific">Cercophora scortea</name>
    <dbReference type="NCBI Taxonomy" id="314031"/>
    <lineage>
        <taxon>Eukaryota</taxon>
        <taxon>Fungi</taxon>
        <taxon>Dikarya</taxon>
        <taxon>Ascomycota</taxon>
        <taxon>Pezizomycotina</taxon>
        <taxon>Sordariomycetes</taxon>
        <taxon>Sordariomycetidae</taxon>
        <taxon>Sordariales</taxon>
        <taxon>Lasiosphaeriaceae</taxon>
        <taxon>Cercophora</taxon>
    </lineage>
</organism>
<reference evidence="3" key="2">
    <citation type="submission" date="2023-06" db="EMBL/GenBank/DDBJ databases">
        <authorList>
            <consortium name="Lawrence Berkeley National Laboratory"/>
            <person name="Haridas S."/>
            <person name="Hensen N."/>
            <person name="Bonometti L."/>
            <person name="Westerberg I."/>
            <person name="Brannstrom I.O."/>
            <person name="Guillou S."/>
            <person name="Cros-Aarteil S."/>
            <person name="Calhoun S."/>
            <person name="Kuo A."/>
            <person name="Mondo S."/>
            <person name="Pangilinan J."/>
            <person name="Riley R."/>
            <person name="Labutti K."/>
            <person name="Andreopoulos B."/>
            <person name="Lipzen A."/>
            <person name="Chen C."/>
            <person name="Yanf M."/>
            <person name="Daum C."/>
            <person name="Ng V."/>
            <person name="Clum A."/>
            <person name="Steindorff A."/>
            <person name="Ohm R."/>
            <person name="Martin F."/>
            <person name="Silar P."/>
            <person name="Natvig D."/>
            <person name="Lalanne C."/>
            <person name="Gautier V."/>
            <person name="Ament-Velasquez S.L."/>
            <person name="Kruys A."/>
            <person name="Hutchinson M.I."/>
            <person name="Powell A.J."/>
            <person name="Barry K."/>
            <person name="Miller A.N."/>
            <person name="Grigoriev I.V."/>
            <person name="Debuchy R."/>
            <person name="Gladieux P."/>
            <person name="Thoren M.H."/>
            <person name="Johannesson H."/>
        </authorList>
    </citation>
    <scope>NUCLEOTIDE SEQUENCE</scope>
    <source>
        <strain evidence="3">SMH4131-1</strain>
    </source>
</reference>
<dbReference type="EMBL" id="JAUEPO010000001">
    <property type="protein sequence ID" value="KAK3335440.1"/>
    <property type="molecule type" value="Genomic_DNA"/>
</dbReference>
<keyword evidence="4" id="KW-1185">Reference proteome</keyword>
<dbReference type="InterPro" id="IPR057684">
    <property type="entry name" value="DUF7924"/>
</dbReference>
<proteinExistence type="predicted"/>
<evidence type="ECO:0000313" key="4">
    <source>
        <dbReference type="Proteomes" id="UP001286456"/>
    </source>
</evidence>
<evidence type="ECO:0000256" key="1">
    <source>
        <dbReference type="SAM" id="MobiDB-lite"/>
    </source>
</evidence>
<reference evidence="3" key="1">
    <citation type="journal article" date="2023" name="Mol. Phylogenet. Evol.">
        <title>Genome-scale phylogeny and comparative genomics of the fungal order Sordariales.</title>
        <authorList>
            <person name="Hensen N."/>
            <person name="Bonometti L."/>
            <person name="Westerberg I."/>
            <person name="Brannstrom I.O."/>
            <person name="Guillou S."/>
            <person name="Cros-Aarteil S."/>
            <person name="Calhoun S."/>
            <person name="Haridas S."/>
            <person name="Kuo A."/>
            <person name="Mondo S."/>
            <person name="Pangilinan J."/>
            <person name="Riley R."/>
            <person name="LaButti K."/>
            <person name="Andreopoulos B."/>
            <person name="Lipzen A."/>
            <person name="Chen C."/>
            <person name="Yan M."/>
            <person name="Daum C."/>
            <person name="Ng V."/>
            <person name="Clum A."/>
            <person name="Steindorff A."/>
            <person name="Ohm R.A."/>
            <person name="Martin F."/>
            <person name="Silar P."/>
            <person name="Natvig D.O."/>
            <person name="Lalanne C."/>
            <person name="Gautier V."/>
            <person name="Ament-Velasquez S.L."/>
            <person name="Kruys A."/>
            <person name="Hutchinson M.I."/>
            <person name="Powell A.J."/>
            <person name="Barry K."/>
            <person name="Miller A.N."/>
            <person name="Grigoriev I.V."/>
            <person name="Debuchy R."/>
            <person name="Gladieux P."/>
            <person name="Hiltunen Thoren M."/>
            <person name="Johannesson H."/>
        </authorList>
    </citation>
    <scope>NUCLEOTIDE SEQUENCE</scope>
    <source>
        <strain evidence="3">SMH4131-1</strain>
    </source>
</reference>